<dbReference type="EMBL" id="JH001961">
    <property type="protein sequence ID" value="EGV94712.1"/>
    <property type="molecule type" value="Genomic_DNA"/>
</dbReference>
<dbReference type="eggNOG" id="KOG1865">
    <property type="taxonomic scope" value="Eukaryota"/>
</dbReference>
<dbReference type="InterPro" id="IPR028889">
    <property type="entry name" value="USP"/>
</dbReference>
<sequence>MKKRRRHLQEGKDPSDHSQHSRTISGSNPEDMEAARELSVGESHSKSLSVYMASTKAVGTEVYLSSCPATDPTLSSPDEPNRPQNEAQVVPELAAKEEFHLSWQRPHDVGAGLENTGNSCYMNAVLQCLTHTPPLVNYMLSREHSQNCCHQGDCMICAMEAHVTRSLLYSGDVIQPSEKLTAAFHKHRQEDAHEFLLFTLNAMHTSCLPGSKLLGCTSEQSSLIHEIFGGSWKSQIKCLHCNETTDLLEPFLDITLDIQTAQSVNQALENLVMEEQLCGENAYHCDNCRQKTMASKTLTVKDAPKVLLLVLNRFSEFTGDKKDRKVSYPESFDFQPYISQSHRQPLFYSLYAVLVHDGVTCHSGHYFCYVKAGNGHWYKMDDSSVTRCDVNSVLSEPAYVLFYVQQTDLRTNLWVLSQAEHQVGESWYTTINRGSPTEAAEPPDHTENTAAKNFLDHWKTLLNMNTKAFGETWKTQTYSESK</sequence>
<keyword evidence="3 6" id="KW-0833">Ubl conjugation pathway</keyword>
<dbReference type="InterPro" id="IPR018200">
    <property type="entry name" value="USP_CS"/>
</dbReference>
<evidence type="ECO:0000256" key="4">
    <source>
        <dbReference type="ARBA" id="ARBA00022801"/>
    </source>
</evidence>
<feature type="region of interest" description="Disordered" evidence="7">
    <location>
        <begin position="1"/>
        <end position="45"/>
    </location>
</feature>
<dbReference type="InterPro" id="IPR050164">
    <property type="entry name" value="Peptidase_C19"/>
</dbReference>
<dbReference type="STRING" id="10029.G3ICU2"/>
<dbReference type="InterPro" id="IPR038765">
    <property type="entry name" value="Papain-like_cys_pep_sf"/>
</dbReference>
<evidence type="ECO:0000256" key="7">
    <source>
        <dbReference type="SAM" id="MobiDB-lite"/>
    </source>
</evidence>
<dbReference type="Proteomes" id="UP000001075">
    <property type="component" value="Unassembled WGS sequence"/>
</dbReference>
<dbReference type="InterPro" id="IPR001394">
    <property type="entry name" value="Peptidase_C19_UCH"/>
</dbReference>
<proteinExistence type="inferred from homology"/>
<gene>
    <name evidence="9" type="ORF">I79_021493</name>
</gene>
<dbReference type="OMA" id="ENAYHCN"/>
<evidence type="ECO:0000313" key="9">
    <source>
        <dbReference type="EMBL" id="EGV94712.1"/>
    </source>
</evidence>
<protein>
    <recommendedName>
        <fullName evidence="6">Ubiquitin carboxyl-terminal hydrolase</fullName>
        <ecNumber evidence="6">3.4.19.12</ecNumber>
    </recommendedName>
</protein>
<keyword evidence="5 6" id="KW-0788">Thiol protease</keyword>
<reference evidence="10" key="3">
    <citation type="submission" date="2025-05" db="UniProtKB">
        <authorList>
            <consortium name="Ensembl"/>
        </authorList>
    </citation>
    <scope>IDENTIFICATION</scope>
</reference>
<dbReference type="Pfam" id="PF00443">
    <property type="entry name" value="UCH"/>
    <property type="match status" value="1"/>
</dbReference>
<evidence type="ECO:0000313" key="10">
    <source>
        <dbReference type="Ensembl" id="ENSCGRP00001001578.1"/>
    </source>
</evidence>
<feature type="domain" description="USP" evidence="8">
    <location>
        <begin position="111"/>
        <end position="406"/>
    </location>
</feature>
<reference evidence="9" key="2">
    <citation type="submission" date="2011-08" db="EMBL/GenBank/DDBJ databases">
        <title>The genomic sequence of the Chinese hamster ovary CHO-K1 cell line.</title>
        <authorList>
            <person name="Xu X."/>
            <person name="Nagarajan H."/>
            <person name="Lewis N.E."/>
            <person name="Pan S."/>
            <person name="Cai Z."/>
            <person name="Liu X."/>
            <person name="Chen W."/>
            <person name="Xie M."/>
            <person name="Wang W."/>
            <person name="Hammond S."/>
            <person name="Andersen M.R."/>
            <person name="Neff N."/>
            <person name="Passarelli B."/>
            <person name="Koh W."/>
            <person name="Fan C.H."/>
            <person name="Wang J."/>
            <person name="Gui Y."/>
            <person name="Lee K.H."/>
            <person name="Betenbaugh M.J."/>
            <person name="Quake S.R."/>
            <person name="Famili I."/>
            <person name="Palsson B.O."/>
            <person name="Wang J."/>
        </authorList>
    </citation>
    <scope>NUCLEOTIDE SEQUENCE</scope>
</reference>
<keyword evidence="4 6" id="KW-0378">Hydrolase</keyword>
<dbReference type="PANTHER" id="PTHR24006:SF651">
    <property type="entry name" value="INACTIVE UBIQUITIN CARBOXYL-TERMINAL HYDROLASE 17-LIKE PROTEIN 4-RELATED"/>
    <property type="match status" value="1"/>
</dbReference>
<keyword evidence="2 6" id="KW-0645">Protease</keyword>
<dbReference type="PROSITE" id="PS50235">
    <property type="entry name" value="USP_3"/>
    <property type="match status" value="1"/>
</dbReference>
<dbReference type="GO" id="GO:0006508">
    <property type="term" value="P:proteolysis"/>
    <property type="evidence" value="ECO:0007669"/>
    <property type="project" value="UniProtKB-KW"/>
</dbReference>
<feature type="compositionally biased region" description="Basic and acidic residues" evidence="7">
    <location>
        <begin position="8"/>
        <end position="19"/>
    </location>
</feature>
<evidence type="ECO:0000313" key="11">
    <source>
        <dbReference type="Proteomes" id="UP000001075"/>
    </source>
</evidence>
<dbReference type="PROSITE" id="PS00973">
    <property type="entry name" value="USP_2"/>
    <property type="match status" value="1"/>
</dbReference>
<evidence type="ECO:0000256" key="5">
    <source>
        <dbReference type="ARBA" id="ARBA00022807"/>
    </source>
</evidence>
<evidence type="ECO:0000256" key="6">
    <source>
        <dbReference type="RuleBase" id="RU366025"/>
    </source>
</evidence>
<dbReference type="GO" id="GO:0005829">
    <property type="term" value="C:cytosol"/>
    <property type="evidence" value="ECO:0007669"/>
    <property type="project" value="TreeGrafter"/>
</dbReference>
<dbReference type="EC" id="3.4.19.12" evidence="6"/>
<dbReference type="FunFam" id="3.90.70.10:FF:000119">
    <property type="entry name" value="Ubiquitin specific peptidase 36"/>
    <property type="match status" value="1"/>
</dbReference>
<dbReference type="Gene3D" id="3.90.70.10">
    <property type="entry name" value="Cysteine proteinases"/>
    <property type="match status" value="1"/>
</dbReference>
<dbReference type="AlphaFoldDB" id="G3ICU2"/>
<comment type="catalytic activity">
    <reaction evidence="1 6">
        <text>Thiol-dependent hydrolysis of ester, thioester, amide, peptide and isopeptide bonds formed by the C-terminal Gly of ubiquitin (a 76-residue protein attached to proteins as an intracellular targeting signal).</text>
        <dbReference type="EC" id="3.4.19.12"/>
    </reaction>
</comment>
<dbReference type="CDD" id="cd02661">
    <property type="entry name" value="Peptidase_C19E"/>
    <property type="match status" value="1"/>
</dbReference>
<comment type="function">
    <text evidence="6">Deubiquitinating enzyme that removes conjugated ubiquitin from specific proteins to regulate different cellular processes.</text>
</comment>
<reference evidence="11" key="1">
    <citation type="journal article" date="2011" name="Nat. Biotechnol.">
        <title>The genomic sequence of the Chinese hamster ovary (CHO)-K1 cell line.</title>
        <authorList>
            <person name="Xu X."/>
            <person name="Nagarajan H."/>
            <person name="Lewis N.E."/>
            <person name="Pan S."/>
            <person name="Cai Z."/>
            <person name="Liu X."/>
            <person name="Chen W."/>
            <person name="Xie M."/>
            <person name="Wang W."/>
            <person name="Hammond S."/>
            <person name="Andersen M.R."/>
            <person name="Neff N."/>
            <person name="Passarelli B."/>
            <person name="Koh W."/>
            <person name="Fan H.C."/>
            <person name="Wang J."/>
            <person name="Gui Y."/>
            <person name="Lee K.H."/>
            <person name="Betenbaugh M.J."/>
            <person name="Quake S.R."/>
            <person name="Famili I."/>
            <person name="Palsson B.O."/>
            <person name="Wang J."/>
        </authorList>
    </citation>
    <scope>NUCLEOTIDE SEQUENCE [LARGE SCALE GENOMIC DNA]</scope>
    <source>
        <strain evidence="11">CHO K1 cell line</strain>
    </source>
</reference>
<dbReference type="GO" id="GO:0042981">
    <property type="term" value="P:regulation of apoptotic process"/>
    <property type="evidence" value="ECO:0007669"/>
    <property type="project" value="TreeGrafter"/>
</dbReference>
<dbReference type="Ensembl" id="ENSCGRT00001001756.1">
    <property type="protein sequence ID" value="ENSCGRP00001001578.1"/>
    <property type="gene ID" value="ENSCGRG00001001365.1"/>
</dbReference>
<comment type="similarity">
    <text evidence="6">Belongs to the peptidase C19 family.</text>
</comment>
<dbReference type="GO" id="GO:0005634">
    <property type="term" value="C:nucleus"/>
    <property type="evidence" value="ECO:0007669"/>
    <property type="project" value="TreeGrafter"/>
</dbReference>
<evidence type="ECO:0000259" key="8">
    <source>
        <dbReference type="PROSITE" id="PS50235"/>
    </source>
</evidence>
<dbReference type="GO" id="GO:0016579">
    <property type="term" value="P:protein deubiquitination"/>
    <property type="evidence" value="ECO:0007669"/>
    <property type="project" value="InterPro"/>
</dbReference>
<dbReference type="PROSITE" id="PS00972">
    <property type="entry name" value="USP_1"/>
    <property type="match status" value="1"/>
</dbReference>
<evidence type="ECO:0000256" key="3">
    <source>
        <dbReference type="ARBA" id="ARBA00022786"/>
    </source>
</evidence>
<dbReference type="GO" id="GO:0004843">
    <property type="term" value="F:cysteine-type deubiquitinase activity"/>
    <property type="evidence" value="ECO:0007669"/>
    <property type="project" value="UniProtKB-UniRule"/>
</dbReference>
<dbReference type="SUPFAM" id="SSF54001">
    <property type="entry name" value="Cysteine proteinases"/>
    <property type="match status" value="1"/>
</dbReference>
<dbReference type="PaxDb" id="10029-XP_007632724.1"/>
<evidence type="ECO:0000256" key="1">
    <source>
        <dbReference type="ARBA" id="ARBA00000707"/>
    </source>
</evidence>
<evidence type="ECO:0000256" key="2">
    <source>
        <dbReference type="ARBA" id="ARBA00022670"/>
    </source>
</evidence>
<dbReference type="Proteomes" id="UP000694386">
    <property type="component" value="Unplaced"/>
</dbReference>
<accession>G3ICU2</accession>
<dbReference type="PANTHER" id="PTHR24006">
    <property type="entry name" value="UBIQUITIN CARBOXYL-TERMINAL HYDROLASE"/>
    <property type="match status" value="1"/>
</dbReference>
<name>G3ICU2_CRIGR</name>
<organism evidence="9 11">
    <name type="scientific">Cricetulus griseus</name>
    <name type="common">Chinese hamster</name>
    <name type="synonym">Cricetulus barabensis griseus</name>
    <dbReference type="NCBI Taxonomy" id="10029"/>
    <lineage>
        <taxon>Eukaryota</taxon>
        <taxon>Metazoa</taxon>
        <taxon>Chordata</taxon>
        <taxon>Craniata</taxon>
        <taxon>Vertebrata</taxon>
        <taxon>Euteleostomi</taxon>
        <taxon>Mammalia</taxon>
        <taxon>Eutheria</taxon>
        <taxon>Euarchontoglires</taxon>
        <taxon>Glires</taxon>
        <taxon>Rodentia</taxon>
        <taxon>Myomorpha</taxon>
        <taxon>Muroidea</taxon>
        <taxon>Cricetidae</taxon>
        <taxon>Cricetinae</taxon>
        <taxon>Cricetulus</taxon>
    </lineage>
</organism>